<organism evidence="1 2">
    <name type="scientific">Pluteus cervinus</name>
    <dbReference type="NCBI Taxonomy" id="181527"/>
    <lineage>
        <taxon>Eukaryota</taxon>
        <taxon>Fungi</taxon>
        <taxon>Dikarya</taxon>
        <taxon>Basidiomycota</taxon>
        <taxon>Agaricomycotina</taxon>
        <taxon>Agaricomycetes</taxon>
        <taxon>Agaricomycetidae</taxon>
        <taxon>Agaricales</taxon>
        <taxon>Pluteineae</taxon>
        <taxon>Pluteaceae</taxon>
        <taxon>Pluteus</taxon>
    </lineage>
</organism>
<name>A0ACD3A3C7_9AGAR</name>
<keyword evidence="2" id="KW-1185">Reference proteome</keyword>
<accession>A0ACD3A3C7</accession>
<dbReference type="Proteomes" id="UP000308600">
    <property type="component" value="Unassembled WGS sequence"/>
</dbReference>
<gene>
    <name evidence="1" type="ORF">BDN72DRAFT_883718</name>
</gene>
<evidence type="ECO:0000313" key="2">
    <source>
        <dbReference type="Proteomes" id="UP000308600"/>
    </source>
</evidence>
<evidence type="ECO:0000313" key="1">
    <source>
        <dbReference type="EMBL" id="TFK60186.1"/>
    </source>
</evidence>
<dbReference type="EMBL" id="ML208816">
    <property type="protein sequence ID" value="TFK60186.1"/>
    <property type="molecule type" value="Genomic_DNA"/>
</dbReference>
<proteinExistence type="predicted"/>
<sequence length="431" mass="48704">MSFNDSRISIPRSNLACVQHVIHNPTLEEYPFQLISNLLHGESGHEVSKECSEMLADILKKLPSLTYLQSHEEALKKIIGESGQWFLKLEKFEDWKNGKSTAFLALGEPGVGKTCLLSTVISHLQKLQGPTRVAYLYLHHQEAGSQTPINIISVLLRQLLLTYSSLPESVIGLFDKFGLDQGPPQLQTLVTALIGLCKDTNYKTYIVIDALDECKPFYQTELKGILEQLLTNQVQLFATTRPLSEDIESLFNNAYSTKYSIRATASDISGFLKQKLEVRTSLDGVMDEEFKSKVIQTIRAKSLGVFLVAAMQIDHIQSLTSTQKIEEVLSNFPSSLEESFHLTLERIQAQSSDYVELAFMVMTWLVHVHQPLTTKALCYALGTKLRSNRFEVDDLPTPRQWALHRFYNRFLSPFSARVYADAAEIIAQSYF</sequence>
<reference evidence="1 2" key="1">
    <citation type="journal article" date="2019" name="Nat. Ecol. Evol.">
        <title>Megaphylogeny resolves global patterns of mushroom evolution.</title>
        <authorList>
            <person name="Varga T."/>
            <person name="Krizsan K."/>
            <person name="Foldi C."/>
            <person name="Dima B."/>
            <person name="Sanchez-Garcia M."/>
            <person name="Sanchez-Ramirez S."/>
            <person name="Szollosi G.J."/>
            <person name="Szarkandi J.G."/>
            <person name="Papp V."/>
            <person name="Albert L."/>
            <person name="Andreopoulos W."/>
            <person name="Angelini C."/>
            <person name="Antonin V."/>
            <person name="Barry K.W."/>
            <person name="Bougher N.L."/>
            <person name="Buchanan P."/>
            <person name="Buyck B."/>
            <person name="Bense V."/>
            <person name="Catcheside P."/>
            <person name="Chovatia M."/>
            <person name="Cooper J."/>
            <person name="Damon W."/>
            <person name="Desjardin D."/>
            <person name="Finy P."/>
            <person name="Geml J."/>
            <person name="Haridas S."/>
            <person name="Hughes K."/>
            <person name="Justo A."/>
            <person name="Karasinski D."/>
            <person name="Kautmanova I."/>
            <person name="Kiss B."/>
            <person name="Kocsube S."/>
            <person name="Kotiranta H."/>
            <person name="LaButti K.M."/>
            <person name="Lechner B.E."/>
            <person name="Liimatainen K."/>
            <person name="Lipzen A."/>
            <person name="Lukacs Z."/>
            <person name="Mihaltcheva S."/>
            <person name="Morgado L.N."/>
            <person name="Niskanen T."/>
            <person name="Noordeloos M.E."/>
            <person name="Ohm R.A."/>
            <person name="Ortiz-Santana B."/>
            <person name="Ovrebo C."/>
            <person name="Racz N."/>
            <person name="Riley R."/>
            <person name="Savchenko A."/>
            <person name="Shiryaev A."/>
            <person name="Soop K."/>
            <person name="Spirin V."/>
            <person name="Szebenyi C."/>
            <person name="Tomsovsky M."/>
            <person name="Tulloss R.E."/>
            <person name="Uehling J."/>
            <person name="Grigoriev I.V."/>
            <person name="Vagvolgyi C."/>
            <person name="Papp T."/>
            <person name="Martin F.M."/>
            <person name="Miettinen O."/>
            <person name="Hibbett D.S."/>
            <person name="Nagy L.G."/>
        </authorList>
    </citation>
    <scope>NUCLEOTIDE SEQUENCE [LARGE SCALE GENOMIC DNA]</scope>
    <source>
        <strain evidence="1 2">NL-1719</strain>
    </source>
</reference>
<protein>
    <submittedName>
        <fullName evidence="1">Uncharacterized protein</fullName>
    </submittedName>
</protein>